<proteinExistence type="predicted"/>
<gene>
    <name evidence="1" type="ORF">LOK49_LG04G02749</name>
</gene>
<evidence type="ECO:0000313" key="2">
    <source>
        <dbReference type="Proteomes" id="UP001060215"/>
    </source>
</evidence>
<sequence length="355" mass="40463">MEPETPEEVAQYTCGFLMFLFGTTLFADRGNTVGLYLLSALVDLSRVSRYDWGGASLATLYCYMSATCRGRENVLWVYAYFPTLAPELEAEVPHMTPYSLVFKGQYRPRLRESFLYLRQYFDTVRSLEISWQPWVPLGRDLRFQFAGAWGASRYRILFEGPVDRAWFLGDRFLRQIWGYSDQDIPSTPPDDMRTTDRLSPQDVVSAMQGTDALLHLEQGEYATYRHTYLMPPLTRVRIPTRRSVGMPSSSRARTADVPSTSRAGTSRGGDGLVPPIPPTYHHPGWPDMPTELMGWRYGTSYLIPIEPPMPDHRYVSDPNSPLPPREYMDEVLGMVASLEGMVLRREAQLSIMGVQ</sequence>
<feature type="non-terminal residue" evidence="1">
    <location>
        <position position="355"/>
    </location>
</feature>
<reference evidence="1 2" key="1">
    <citation type="journal article" date="2022" name="Plant J.">
        <title>Chromosome-level genome of Camellia lanceoleosa provides a valuable resource for understanding genome evolution and self-incompatibility.</title>
        <authorList>
            <person name="Gong W."/>
            <person name="Xiao S."/>
            <person name="Wang L."/>
            <person name="Liao Z."/>
            <person name="Chang Y."/>
            <person name="Mo W."/>
            <person name="Hu G."/>
            <person name="Li W."/>
            <person name="Zhao G."/>
            <person name="Zhu H."/>
            <person name="Hu X."/>
            <person name="Ji K."/>
            <person name="Xiang X."/>
            <person name="Song Q."/>
            <person name="Yuan D."/>
            <person name="Jin S."/>
            <person name="Zhang L."/>
        </authorList>
    </citation>
    <scope>NUCLEOTIDE SEQUENCE [LARGE SCALE GENOMIC DNA]</scope>
    <source>
        <strain evidence="1">SQ_2022a</strain>
    </source>
</reference>
<dbReference type="EMBL" id="CM045759">
    <property type="protein sequence ID" value="KAI8017741.1"/>
    <property type="molecule type" value="Genomic_DNA"/>
</dbReference>
<accession>A0ACC0I0J6</accession>
<dbReference type="Proteomes" id="UP001060215">
    <property type="component" value="Chromosome 2"/>
</dbReference>
<keyword evidence="2" id="KW-1185">Reference proteome</keyword>
<organism evidence="1 2">
    <name type="scientific">Camellia lanceoleosa</name>
    <dbReference type="NCBI Taxonomy" id="1840588"/>
    <lineage>
        <taxon>Eukaryota</taxon>
        <taxon>Viridiplantae</taxon>
        <taxon>Streptophyta</taxon>
        <taxon>Embryophyta</taxon>
        <taxon>Tracheophyta</taxon>
        <taxon>Spermatophyta</taxon>
        <taxon>Magnoliopsida</taxon>
        <taxon>eudicotyledons</taxon>
        <taxon>Gunneridae</taxon>
        <taxon>Pentapetalae</taxon>
        <taxon>asterids</taxon>
        <taxon>Ericales</taxon>
        <taxon>Theaceae</taxon>
        <taxon>Camellia</taxon>
    </lineage>
</organism>
<comment type="caution">
    <text evidence="1">The sequence shown here is derived from an EMBL/GenBank/DDBJ whole genome shotgun (WGS) entry which is preliminary data.</text>
</comment>
<name>A0ACC0I0J6_9ERIC</name>
<evidence type="ECO:0000313" key="1">
    <source>
        <dbReference type="EMBL" id="KAI8017741.1"/>
    </source>
</evidence>
<protein>
    <submittedName>
        <fullName evidence="1">Protein MAINTENANCE OF MERISTEMS</fullName>
    </submittedName>
</protein>